<keyword evidence="4 5" id="KW-0472">Membrane</keyword>
<dbReference type="GO" id="GO:0007166">
    <property type="term" value="P:cell surface receptor signaling pathway"/>
    <property type="evidence" value="ECO:0007669"/>
    <property type="project" value="InterPro"/>
</dbReference>
<evidence type="ECO:0000256" key="3">
    <source>
        <dbReference type="ARBA" id="ARBA00022989"/>
    </source>
</evidence>
<keyword evidence="3 5" id="KW-1133">Transmembrane helix</keyword>
<evidence type="ECO:0000256" key="2">
    <source>
        <dbReference type="ARBA" id="ARBA00022692"/>
    </source>
</evidence>
<reference evidence="7" key="2">
    <citation type="submission" date="2017-10" db="EMBL/GenBank/DDBJ databases">
        <title>Ladona fulva Genome sequencing and assembly.</title>
        <authorList>
            <person name="Murali S."/>
            <person name="Richards S."/>
            <person name="Bandaranaike D."/>
            <person name="Bellair M."/>
            <person name="Blankenburg K."/>
            <person name="Chao H."/>
            <person name="Dinh H."/>
            <person name="Doddapaneni H."/>
            <person name="Dugan-Rocha S."/>
            <person name="Elkadiri S."/>
            <person name="Gnanaolivu R."/>
            <person name="Hernandez B."/>
            <person name="Skinner E."/>
            <person name="Javaid M."/>
            <person name="Lee S."/>
            <person name="Li M."/>
            <person name="Ming W."/>
            <person name="Munidasa M."/>
            <person name="Muniz J."/>
            <person name="Nguyen L."/>
            <person name="Hughes D."/>
            <person name="Osuji N."/>
            <person name="Pu L.-L."/>
            <person name="Puazo M."/>
            <person name="Qu C."/>
            <person name="Quiroz J."/>
            <person name="Raj R."/>
            <person name="Weissenberger G."/>
            <person name="Xin Y."/>
            <person name="Zou X."/>
            <person name="Han Y."/>
            <person name="Worley K."/>
            <person name="Muzny D."/>
            <person name="Gibbs R."/>
        </authorList>
    </citation>
    <scope>NUCLEOTIDE SEQUENCE</scope>
    <source>
        <strain evidence="7">Sampled in the wild</strain>
    </source>
</reference>
<dbReference type="Gene3D" id="1.20.1070.10">
    <property type="entry name" value="Rhodopsin 7-helix transmembrane proteins"/>
    <property type="match status" value="1"/>
</dbReference>
<protein>
    <recommendedName>
        <fullName evidence="6">G-protein coupled receptors family 2 profile 2 domain-containing protein</fullName>
    </recommendedName>
</protein>
<dbReference type="PROSITE" id="PS50261">
    <property type="entry name" value="G_PROTEIN_RECEP_F2_4"/>
    <property type="match status" value="1"/>
</dbReference>
<dbReference type="InterPro" id="IPR017981">
    <property type="entry name" value="GPCR_2-like_7TM"/>
</dbReference>
<keyword evidence="2 5" id="KW-0812">Transmembrane</keyword>
<feature type="transmembrane region" description="Helical" evidence="5">
    <location>
        <begin position="133"/>
        <end position="154"/>
    </location>
</feature>
<dbReference type="GO" id="GO:0008528">
    <property type="term" value="F:G protein-coupled peptide receptor activity"/>
    <property type="evidence" value="ECO:0007669"/>
    <property type="project" value="TreeGrafter"/>
</dbReference>
<dbReference type="GO" id="GO:0005886">
    <property type="term" value="C:plasma membrane"/>
    <property type="evidence" value="ECO:0007669"/>
    <property type="project" value="TreeGrafter"/>
</dbReference>
<dbReference type="AlphaFoldDB" id="A0A8K0KAK5"/>
<proteinExistence type="predicted"/>
<accession>A0A8K0KAK5</accession>
<feature type="transmembrane region" description="Helical" evidence="5">
    <location>
        <begin position="79"/>
        <end position="103"/>
    </location>
</feature>
<dbReference type="CDD" id="cd15039">
    <property type="entry name" value="7tmB3_Methuselah-like"/>
    <property type="match status" value="1"/>
</dbReference>
<feature type="domain" description="G-protein coupled receptors family 2 profile 2" evidence="6">
    <location>
        <begin position="1"/>
        <end position="183"/>
    </location>
</feature>
<feature type="transmembrane region" description="Helical" evidence="5">
    <location>
        <begin position="160"/>
        <end position="181"/>
    </location>
</feature>
<dbReference type="EMBL" id="KZ308515">
    <property type="protein sequence ID" value="KAG8230843.1"/>
    <property type="molecule type" value="Genomic_DNA"/>
</dbReference>
<reference evidence="7" key="1">
    <citation type="submission" date="2013-04" db="EMBL/GenBank/DDBJ databases">
        <authorList>
            <person name="Qu J."/>
            <person name="Murali S.C."/>
            <person name="Bandaranaike D."/>
            <person name="Bellair M."/>
            <person name="Blankenburg K."/>
            <person name="Chao H."/>
            <person name="Dinh H."/>
            <person name="Doddapaneni H."/>
            <person name="Downs B."/>
            <person name="Dugan-Rocha S."/>
            <person name="Elkadiri S."/>
            <person name="Gnanaolivu R.D."/>
            <person name="Hernandez B."/>
            <person name="Javaid M."/>
            <person name="Jayaseelan J.C."/>
            <person name="Lee S."/>
            <person name="Li M."/>
            <person name="Ming W."/>
            <person name="Munidasa M."/>
            <person name="Muniz J."/>
            <person name="Nguyen L."/>
            <person name="Ongeri F."/>
            <person name="Osuji N."/>
            <person name="Pu L.-L."/>
            <person name="Puazo M."/>
            <person name="Qu C."/>
            <person name="Quiroz J."/>
            <person name="Raj R."/>
            <person name="Weissenberger G."/>
            <person name="Xin Y."/>
            <person name="Zou X."/>
            <person name="Han Y."/>
            <person name="Richards S."/>
            <person name="Worley K."/>
            <person name="Muzny D."/>
            <person name="Gibbs R."/>
        </authorList>
    </citation>
    <scope>NUCLEOTIDE SEQUENCE</scope>
    <source>
        <strain evidence="7">Sampled in the wild</strain>
    </source>
</reference>
<evidence type="ECO:0000313" key="7">
    <source>
        <dbReference type="EMBL" id="KAG8230843.1"/>
    </source>
</evidence>
<gene>
    <name evidence="7" type="ORF">J437_LFUL010240</name>
</gene>
<dbReference type="OrthoDB" id="6082634at2759"/>
<comment type="subcellular location">
    <subcellularLocation>
        <location evidence="1">Membrane</location>
        <topology evidence="1">Multi-pass membrane protein</topology>
    </subcellularLocation>
</comment>
<dbReference type="PANTHER" id="PTHR47154">
    <property type="entry name" value="G-PROTEIN COUPLED RECEPTOR MTH-RELATED"/>
    <property type="match status" value="1"/>
</dbReference>
<evidence type="ECO:0000256" key="1">
    <source>
        <dbReference type="ARBA" id="ARBA00004141"/>
    </source>
</evidence>
<dbReference type="InterPro" id="IPR051384">
    <property type="entry name" value="Mth_GPCR"/>
</dbReference>
<dbReference type="PANTHER" id="PTHR47154:SF2">
    <property type="entry name" value="G-PROTEIN COUPLED RECEPTOR MTH-RELATED"/>
    <property type="match status" value="1"/>
</dbReference>
<dbReference type="Proteomes" id="UP000792457">
    <property type="component" value="Unassembled WGS sequence"/>
</dbReference>
<keyword evidence="8" id="KW-1185">Reference proteome</keyword>
<evidence type="ECO:0000313" key="8">
    <source>
        <dbReference type="Proteomes" id="UP000792457"/>
    </source>
</evidence>
<comment type="caution">
    <text evidence="7">The sequence shown here is derived from an EMBL/GenBank/DDBJ whole genome shotgun (WGS) entry which is preliminary data.</text>
</comment>
<dbReference type="InterPro" id="IPR000832">
    <property type="entry name" value="GPCR_2_secretin-like"/>
</dbReference>
<feature type="transmembrane region" description="Helical" evidence="5">
    <location>
        <begin position="27"/>
        <end position="48"/>
    </location>
</feature>
<evidence type="ECO:0000256" key="4">
    <source>
        <dbReference type="ARBA" id="ARBA00023136"/>
    </source>
</evidence>
<name>A0A8K0KAK5_LADFU</name>
<dbReference type="Pfam" id="PF00002">
    <property type="entry name" value="7tm_2"/>
    <property type="match status" value="1"/>
</dbReference>
<evidence type="ECO:0000256" key="5">
    <source>
        <dbReference type="SAM" id="Phobius"/>
    </source>
</evidence>
<evidence type="ECO:0000259" key="6">
    <source>
        <dbReference type="PROSITE" id="PS50261"/>
    </source>
</evidence>
<sequence length="224" mass="26010">MCIDIYLKFRDFKNTALSSRDAEDRRFLYYSAYAWGSPFVILMVTLIMDFAPGVPDSFIKPGFGKDRCWFSSKMATLAYFYGPVAVILLCNIVLFIITAVKIARIKRDTAILMDAESRRNDEIQDSNRQRFDIYLKLFIVMGVNWIAEVVSWGVGGPGYLWFLTDIGNTLQGFFIFIILVWKDRIRRLLLQKLRPHPTVINRRQGDPIKTLWYSVDSEKVSYDS</sequence>
<organism evidence="7 8">
    <name type="scientific">Ladona fulva</name>
    <name type="common">Scarce chaser dragonfly</name>
    <name type="synonym">Libellula fulva</name>
    <dbReference type="NCBI Taxonomy" id="123851"/>
    <lineage>
        <taxon>Eukaryota</taxon>
        <taxon>Metazoa</taxon>
        <taxon>Ecdysozoa</taxon>
        <taxon>Arthropoda</taxon>
        <taxon>Hexapoda</taxon>
        <taxon>Insecta</taxon>
        <taxon>Pterygota</taxon>
        <taxon>Palaeoptera</taxon>
        <taxon>Odonata</taxon>
        <taxon>Epiprocta</taxon>
        <taxon>Anisoptera</taxon>
        <taxon>Libelluloidea</taxon>
        <taxon>Libellulidae</taxon>
        <taxon>Ladona</taxon>
    </lineage>
</organism>